<dbReference type="EMBL" id="JABAHT010000048">
    <property type="protein sequence ID" value="KAF4667817.1"/>
    <property type="molecule type" value="Genomic_DNA"/>
</dbReference>
<feature type="compositionally biased region" description="Polar residues" evidence="4">
    <location>
        <begin position="554"/>
        <end position="563"/>
    </location>
</feature>
<dbReference type="GO" id="GO:0006508">
    <property type="term" value="P:proteolysis"/>
    <property type="evidence" value="ECO:0007669"/>
    <property type="project" value="UniProtKB-KW"/>
</dbReference>
<feature type="region of interest" description="Disordered" evidence="4">
    <location>
        <begin position="543"/>
        <end position="573"/>
    </location>
</feature>
<evidence type="ECO:0000256" key="2">
    <source>
        <dbReference type="ARBA" id="ARBA00022750"/>
    </source>
</evidence>
<sequence>MVNAALKGTVTHNLPPEAMGGRRASADGCLRPKSQCENQSGVNAPKSNTSYSVESSAQRLIEGSGMINSAAFDGSFGGSQVIQDNGDSFLTVLVKVGEKVIKVIPDSGSFDLYLIDQGSCSKGLGLCRLAYNSKESDTHKCPDGDVIKDVVFGSGTARCRLGFDKAELVNNDEISLKNDVKELEHPASLIRKGPPKVLFPLWQIFALDEGLLRIWGDGKGFQGILGMGYKAGEDVSPDEALKQLNATEGVSAVTGISTLAPGEGASELFTDKFAICLPRGSRAKKLVLPEMASRLRSTPKALSLSASDRTGAAGPKFEDTLGNGDDTGMLWWGASIPRSRKFAINTPVIGVRHWTIGVKSVQVVDSSSKGNPVLTSFCDGKSPCAALVDSTSLFALPVPRVKEIFRSLGDLKLDCSNVQDLPDIQIAVGDSEHPLVITPESYVMKVQAHDLPLYEALGQSLMMAGDLQQVKRTANPNVTLCLPAFMASPVSKGTVKDMPSYVQTGDHLTEMMILGIPIFREYTVMFDRQSSVIAFDRNPDDSVSCSSTTPPTSLLHQGRTTRNGGRPLTIRDMPPPESLVFPSGLDSLHMMTPPSSGAVLLRSLYYYSPPSVPASSVPCYTFRECLCDTVLKSSLWFCYFFRVVVARLHLGCSGPNPTPPSVVLQIVLGASEPPKLKHFACYYGSPHCSVTLHSAQVGANRTLHGIAHSSGPVKQAFTSIGELLLLPDGGSLMVASPEPLFTADEHRARQVWFIPQYIPVGTYDLHASSTDAIDGAKKFGQFLSMPTPRPMPPASTTAGPSPPTPTHSVTMPSKESLLLSALVAGAVGFGISIVTSIIAFCFYRFCFLRIRSSSEAYRPSTASPYPGLISHQEACEMSPSLITLPSISVSPVHSQTALLHPGFGNSPSSRDATSTMDSVSDYDEASLPPSRHSFHGLRAYLYTLS</sequence>
<evidence type="ECO:0000256" key="1">
    <source>
        <dbReference type="ARBA" id="ARBA00022670"/>
    </source>
</evidence>
<evidence type="ECO:0000313" key="7">
    <source>
        <dbReference type="Proteomes" id="UP000570595"/>
    </source>
</evidence>
<gene>
    <name evidence="6" type="ORF">FOZ61_007710</name>
</gene>
<feature type="region of interest" description="Disordered" evidence="4">
    <location>
        <begin position="900"/>
        <end position="921"/>
    </location>
</feature>
<comment type="caution">
    <text evidence="6">The sequence shown here is derived from an EMBL/GenBank/DDBJ whole genome shotgun (WGS) entry which is preliminary data.</text>
</comment>
<keyword evidence="5" id="KW-1133">Transmembrane helix</keyword>
<dbReference type="PANTHER" id="PTHR47966:SF51">
    <property type="entry name" value="BETA-SITE APP-CLEAVING ENZYME, ISOFORM A-RELATED"/>
    <property type="match status" value="1"/>
</dbReference>
<dbReference type="SUPFAM" id="SSF50630">
    <property type="entry name" value="Acid proteases"/>
    <property type="match status" value="1"/>
</dbReference>
<reference evidence="6 7" key="1">
    <citation type="submission" date="2020-04" db="EMBL/GenBank/DDBJ databases">
        <title>Perkinsus olseni comparative genomics.</title>
        <authorList>
            <person name="Bogema D.R."/>
        </authorList>
    </citation>
    <scope>NUCLEOTIDE SEQUENCE [LARGE SCALE GENOMIC DNA]</scope>
    <source>
        <strain evidence="6">ATCC PRA-179</strain>
    </source>
</reference>
<organism evidence="6 7">
    <name type="scientific">Perkinsus olseni</name>
    <name type="common">Perkinsus atlanticus</name>
    <dbReference type="NCBI Taxonomy" id="32597"/>
    <lineage>
        <taxon>Eukaryota</taxon>
        <taxon>Sar</taxon>
        <taxon>Alveolata</taxon>
        <taxon>Perkinsozoa</taxon>
        <taxon>Perkinsea</taxon>
        <taxon>Perkinsida</taxon>
        <taxon>Perkinsidae</taxon>
        <taxon>Perkinsus</taxon>
    </lineage>
</organism>
<dbReference type="PANTHER" id="PTHR47966">
    <property type="entry name" value="BETA-SITE APP-CLEAVING ENZYME, ISOFORM A-RELATED"/>
    <property type="match status" value="1"/>
</dbReference>
<keyword evidence="1" id="KW-0645">Protease</keyword>
<dbReference type="Proteomes" id="UP000570595">
    <property type="component" value="Unassembled WGS sequence"/>
</dbReference>
<protein>
    <recommendedName>
        <fullName evidence="8">Peptidase A1 domain-containing protein</fullName>
    </recommendedName>
</protein>
<feature type="region of interest" description="Disordered" evidence="4">
    <location>
        <begin position="1"/>
        <end position="30"/>
    </location>
</feature>
<keyword evidence="5" id="KW-0472">Membrane</keyword>
<dbReference type="OrthoDB" id="10251424at2759"/>
<dbReference type="InterPro" id="IPR021109">
    <property type="entry name" value="Peptidase_aspartic_dom_sf"/>
</dbReference>
<keyword evidence="3" id="KW-0378">Hydrolase</keyword>
<name>A0A7J6M8M8_PEROL</name>
<feature type="compositionally biased region" description="Polar residues" evidence="4">
    <location>
        <begin position="905"/>
        <end position="918"/>
    </location>
</feature>
<evidence type="ECO:0008006" key="8">
    <source>
        <dbReference type="Google" id="ProtNLM"/>
    </source>
</evidence>
<dbReference type="AlphaFoldDB" id="A0A7J6M8M8"/>
<feature type="compositionally biased region" description="Low complexity" evidence="4">
    <location>
        <begin position="543"/>
        <end position="553"/>
    </location>
</feature>
<evidence type="ECO:0000313" key="6">
    <source>
        <dbReference type="EMBL" id="KAF4667817.1"/>
    </source>
</evidence>
<evidence type="ECO:0000256" key="4">
    <source>
        <dbReference type="SAM" id="MobiDB-lite"/>
    </source>
</evidence>
<accession>A0A7J6M8M8</accession>
<evidence type="ECO:0000256" key="5">
    <source>
        <dbReference type="SAM" id="Phobius"/>
    </source>
</evidence>
<keyword evidence="5" id="KW-0812">Transmembrane</keyword>
<feature type="transmembrane region" description="Helical" evidence="5">
    <location>
        <begin position="817"/>
        <end position="843"/>
    </location>
</feature>
<dbReference type="Gene3D" id="2.40.70.10">
    <property type="entry name" value="Acid Proteases"/>
    <property type="match status" value="2"/>
</dbReference>
<keyword evidence="2" id="KW-0064">Aspartyl protease</keyword>
<feature type="region of interest" description="Disordered" evidence="4">
    <location>
        <begin position="787"/>
        <end position="810"/>
    </location>
</feature>
<dbReference type="InterPro" id="IPR001461">
    <property type="entry name" value="Aspartic_peptidase_A1"/>
</dbReference>
<feature type="region of interest" description="Disordered" evidence="4">
    <location>
        <begin position="299"/>
        <end position="319"/>
    </location>
</feature>
<evidence type="ECO:0000256" key="3">
    <source>
        <dbReference type="ARBA" id="ARBA00022801"/>
    </source>
</evidence>
<dbReference type="GO" id="GO:0004190">
    <property type="term" value="F:aspartic-type endopeptidase activity"/>
    <property type="evidence" value="ECO:0007669"/>
    <property type="project" value="UniProtKB-KW"/>
</dbReference>
<proteinExistence type="predicted"/>